<dbReference type="CDD" id="cd21449">
    <property type="entry name" value="DLC-like_SF"/>
    <property type="match status" value="1"/>
</dbReference>
<gene>
    <name evidence="2" type="ORF">CVT24_001070</name>
</gene>
<proteinExistence type="predicted"/>
<feature type="region of interest" description="Disordered" evidence="1">
    <location>
        <begin position="1"/>
        <end position="25"/>
    </location>
</feature>
<dbReference type="AlphaFoldDB" id="A0A409W7C0"/>
<dbReference type="EMBL" id="NHTK01005755">
    <property type="protein sequence ID" value="PPQ74402.1"/>
    <property type="molecule type" value="Genomic_DNA"/>
</dbReference>
<protein>
    <submittedName>
        <fullName evidence="2">Uncharacterized protein</fullName>
    </submittedName>
</protein>
<evidence type="ECO:0000313" key="3">
    <source>
        <dbReference type="Proteomes" id="UP000284842"/>
    </source>
</evidence>
<comment type="caution">
    <text evidence="2">The sequence shown here is derived from an EMBL/GenBank/DDBJ whole genome shotgun (WGS) entry which is preliminary data.</text>
</comment>
<dbReference type="Proteomes" id="UP000284842">
    <property type="component" value="Unassembled WGS sequence"/>
</dbReference>
<name>A0A409W7C0_9AGAR</name>
<sequence>MSSTLRSPLTPPPPRSTASSPRPLIHSSLSISTAPRQHFDPDALKPYMKKLLSSTLQNSSWPDPKERDKVKSWMKEIGERVKERMVAIQPNGLILVKVEGLESAACHCTSFPYSIFDL</sequence>
<evidence type="ECO:0000313" key="2">
    <source>
        <dbReference type="EMBL" id="PPQ74402.1"/>
    </source>
</evidence>
<reference evidence="2 3" key="1">
    <citation type="journal article" date="2018" name="Evol. Lett.">
        <title>Horizontal gene cluster transfer increased hallucinogenic mushroom diversity.</title>
        <authorList>
            <person name="Reynolds H.T."/>
            <person name="Vijayakumar V."/>
            <person name="Gluck-Thaler E."/>
            <person name="Korotkin H.B."/>
            <person name="Matheny P.B."/>
            <person name="Slot J.C."/>
        </authorList>
    </citation>
    <scope>NUCLEOTIDE SEQUENCE [LARGE SCALE GENOMIC DNA]</scope>
    <source>
        <strain evidence="2 3">2629</strain>
    </source>
</reference>
<dbReference type="STRING" id="181874.A0A409W7C0"/>
<keyword evidence="3" id="KW-1185">Reference proteome</keyword>
<dbReference type="InParanoid" id="A0A409W7C0"/>
<dbReference type="OrthoDB" id="10260741at2759"/>
<evidence type="ECO:0000256" key="1">
    <source>
        <dbReference type="SAM" id="MobiDB-lite"/>
    </source>
</evidence>
<accession>A0A409W7C0</accession>
<organism evidence="2 3">
    <name type="scientific">Panaeolus cyanescens</name>
    <dbReference type="NCBI Taxonomy" id="181874"/>
    <lineage>
        <taxon>Eukaryota</taxon>
        <taxon>Fungi</taxon>
        <taxon>Dikarya</taxon>
        <taxon>Basidiomycota</taxon>
        <taxon>Agaricomycotina</taxon>
        <taxon>Agaricomycetes</taxon>
        <taxon>Agaricomycetidae</taxon>
        <taxon>Agaricales</taxon>
        <taxon>Agaricineae</taxon>
        <taxon>Galeropsidaceae</taxon>
        <taxon>Panaeolus</taxon>
    </lineage>
</organism>